<sequence>MEMKFLKSCKDYDIKRELSLTVRYIDDILNIGGNLEKYSKEIYGNVLELNRTDKNNETAFLDLYIKSLALAEEYTVGFPITLVPISFKMNQNASDKLLHERNNLSEKQAKNNFGQNMEISDLNSKSCLKTPTSTTTGGYGFRKSGKSGIWPGHKSSVAARIWRVIRQSLRLDELSRLVPVSSPTSTTTGGYGFRKSGKSGIWPGHKSSVAARIWRVIRQSLRLDELSRLVPVSSPTSTTTGGYGFRKSGKSGIWPGHKSSVAARIWRVIRQSLRLDELSRLVPVSSPTSTTTGGYGFRKSGKSGIWPGHKSSVAARIWRVIRQSLRLDELSRLVPVSSPTSTTTGRYGFRKSGKSGIWPGHKSSVAARILACDTSIASSRRAESIGTGFKPDLDDHRKIWLPEIRKIRDLARSQILRRRSDLACDTSIASSLRAESIGTGFKPDLDDHRRIWLPEIRKIRDLARSQILRRRSDLACDTSIASSRRDKTIGTGLAAKICVFRDLWFPEIRKILEDQGRRQAAKPRGKSYGMFTLIGEIFRLFRFKLPNLARFDFGR</sequence>
<accession>A0AAD4R141</accession>
<reference evidence="1" key="1">
    <citation type="submission" date="2022-01" db="EMBL/GenBank/DDBJ databases">
        <title>Genome Sequence Resource for Two Populations of Ditylenchus destructor, the Migratory Endoparasitic Phytonematode.</title>
        <authorList>
            <person name="Zhang H."/>
            <person name="Lin R."/>
            <person name="Xie B."/>
        </authorList>
    </citation>
    <scope>NUCLEOTIDE SEQUENCE</scope>
    <source>
        <strain evidence="1">BazhouSP</strain>
    </source>
</reference>
<evidence type="ECO:0000313" key="2">
    <source>
        <dbReference type="Proteomes" id="UP001201812"/>
    </source>
</evidence>
<dbReference type="EMBL" id="JAKKPZ010000033">
    <property type="protein sequence ID" value="KAI1708898.1"/>
    <property type="molecule type" value="Genomic_DNA"/>
</dbReference>
<evidence type="ECO:0000313" key="1">
    <source>
        <dbReference type="EMBL" id="KAI1708898.1"/>
    </source>
</evidence>
<keyword evidence="2" id="KW-1185">Reference proteome</keyword>
<protein>
    <submittedName>
        <fullName evidence="1">Uncharacterized protein</fullName>
    </submittedName>
</protein>
<gene>
    <name evidence="1" type="ORF">DdX_11661</name>
</gene>
<dbReference type="AlphaFoldDB" id="A0AAD4R141"/>
<organism evidence="1 2">
    <name type="scientific">Ditylenchus destructor</name>
    <dbReference type="NCBI Taxonomy" id="166010"/>
    <lineage>
        <taxon>Eukaryota</taxon>
        <taxon>Metazoa</taxon>
        <taxon>Ecdysozoa</taxon>
        <taxon>Nematoda</taxon>
        <taxon>Chromadorea</taxon>
        <taxon>Rhabditida</taxon>
        <taxon>Tylenchina</taxon>
        <taxon>Tylenchomorpha</taxon>
        <taxon>Sphaerularioidea</taxon>
        <taxon>Anguinidae</taxon>
        <taxon>Anguininae</taxon>
        <taxon>Ditylenchus</taxon>
    </lineage>
</organism>
<name>A0AAD4R141_9BILA</name>
<dbReference type="Proteomes" id="UP001201812">
    <property type="component" value="Unassembled WGS sequence"/>
</dbReference>
<proteinExistence type="predicted"/>
<comment type="caution">
    <text evidence="1">The sequence shown here is derived from an EMBL/GenBank/DDBJ whole genome shotgun (WGS) entry which is preliminary data.</text>
</comment>